<dbReference type="EMBL" id="VCAZ01000139">
    <property type="protein sequence ID" value="TSX30759.1"/>
    <property type="molecule type" value="Genomic_DNA"/>
</dbReference>
<sequence length="70" mass="7613">MIKHGHPIVHTASPGQRRLRSITLHVQLGLNMEIAGFFVNVVPCAAGGGWILEEQLRSTGYPEVPSNPLL</sequence>
<name>A0A556V790_BAGYA</name>
<accession>A0A556V790</accession>
<organism evidence="1 2">
    <name type="scientific">Bagarius yarrelli</name>
    <name type="common">Goonch</name>
    <name type="synonym">Bagrus yarrelli</name>
    <dbReference type="NCBI Taxonomy" id="175774"/>
    <lineage>
        <taxon>Eukaryota</taxon>
        <taxon>Metazoa</taxon>
        <taxon>Chordata</taxon>
        <taxon>Craniata</taxon>
        <taxon>Vertebrata</taxon>
        <taxon>Euteleostomi</taxon>
        <taxon>Actinopterygii</taxon>
        <taxon>Neopterygii</taxon>
        <taxon>Teleostei</taxon>
        <taxon>Ostariophysi</taxon>
        <taxon>Siluriformes</taxon>
        <taxon>Sisoridae</taxon>
        <taxon>Sisorinae</taxon>
        <taxon>Bagarius</taxon>
    </lineage>
</organism>
<reference evidence="1 2" key="1">
    <citation type="journal article" date="2019" name="Genome Biol. Evol.">
        <title>Whole-Genome Sequencing of the Giant Devil Catfish, Bagarius yarrelli.</title>
        <authorList>
            <person name="Jiang W."/>
            <person name="Lv Y."/>
            <person name="Cheng L."/>
            <person name="Yang K."/>
            <person name="Chao B."/>
            <person name="Wang X."/>
            <person name="Li Y."/>
            <person name="Pan X."/>
            <person name="You X."/>
            <person name="Zhang Y."/>
            <person name="Yang J."/>
            <person name="Li J."/>
            <person name="Zhang X."/>
            <person name="Liu S."/>
            <person name="Sun C."/>
            <person name="Yang J."/>
            <person name="Shi Q."/>
        </authorList>
    </citation>
    <scope>NUCLEOTIDE SEQUENCE [LARGE SCALE GENOMIC DNA]</scope>
    <source>
        <strain evidence="1">JWS20170419001</strain>
        <tissue evidence="1">Muscle</tissue>
    </source>
</reference>
<keyword evidence="2" id="KW-1185">Reference proteome</keyword>
<protein>
    <submittedName>
        <fullName evidence="1">Uncharacterized protein</fullName>
    </submittedName>
</protein>
<proteinExistence type="predicted"/>
<evidence type="ECO:0000313" key="2">
    <source>
        <dbReference type="Proteomes" id="UP000319801"/>
    </source>
</evidence>
<dbReference type="Proteomes" id="UP000319801">
    <property type="component" value="Unassembled WGS sequence"/>
</dbReference>
<dbReference type="AlphaFoldDB" id="A0A556V790"/>
<gene>
    <name evidence="1" type="ORF">Baya_13736</name>
</gene>
<evidence type="ECO:0000313" key="1">
    <source>
        <dbReference type="EMBL" id="TSX30759.1"/>
    </source>
</evidence>
<comment type="caution">
    <text evidence="1">The sequence shown here is derived from an EMBL/GenBank/DDBJ whole genome shotgun (WGS) entry which is preliminary data.</text>
</comment>